<dbReference type="InterPro" id="IPR004445">
    <property type="entry name" value="GltS"/>
</dbReference>
<keyword evidence="1" id="KW-0472">Membrane</keyword>
<reference evidence="2 3" key="1">
    <citation type="submission" date="2017-02" db="EMBL/GenBank/DDBJ databases">
        <authorList>
            <person name="Peterson S.W."/>
        </authorList>
    </citation>
    <scope>NUCLEOTIDE SEQUENCE [LARGE SCALE GENOMIC DNA]</scope>
    <source>
        <strain evidence="2 3">2B3F</strain>
    </source>
</reference>
<dbReference type="GO" id="GO:0015813">
    <property type="term" value="P:L-glutamate transmembrane transport"/>
    <property type="evidence" value="ECO:0007669"/>
    <property type="project" value="InterPro"/>
</dbReference>
<dbReference type="EMBL" id="FUKP01000011">
    <property type="protein sequence ID" value="SJN17571.1"/>
    <property type="molecule type" value="Genomic_DNA"/>
</dbReference>
<keyword evidence="1" id="KW-1133">Transmembrane helix</keyword>
<dbReference type="Pfam" id="PF03616">
    <property type="entry name" value="Glt_symporter"/>
    <property type="match status" value="1"/>
</dbReference>
<organism evidence="2 3">
    <name type="scientific">Micrococcus lylae</name>
    <dbReference type="NCBI Taxonomy" id="1273"/>
    <lineage>
        <taxon>Bacteria</taxon>
        <taxon>Bacillati</taxon>
        <taxon>Actinomycetota</taxon>
        <taxon>Actinomycetes</taxon>
        <taxon>Micrococcales</taxon>
        <taxon>Micrococcaceae</taxon>
        <taxon>Micrococcus</taxon>
    </lineage>
</organism>
<feature type="transmembrane region" description="Helical" evidence="1">
    <location>
        <begin position="295"/>
        <end position="316"/>
    </location>
</feature>
<accession>A0A1R4ICF1</accession>
<feature type="transmembrane region" description="Helical" evidence="1">
    <location>
        <begin position="337"/>
        <end position="356"/>
    </location>
</feature>
<feature type="transmembrane region" description="Helical" evidence="1">
    <location>
        <begin position="189"/>
        <end position="213"/>
    </location>
</feature>
<dbReference type="Proteomes" id="UP000196230">
    <property type="component" value="Unassembled WGS sequence"/>
</dbReference>
<feature type="transmembrane region" description="Helical" evidence="1">
    <location>
        <begin position="45"/>
        <end position="68"/>
    </location>
</feature>
<name>A0A1R4ICF1_9MICC</name>
<sequence length="497" mass="52771">MSQGVPMELEMTPSVIGMSLLMLGMLAAVGMYLRAKLRFTQRLFLPVALIAGLLALLLGPEVLGRIAGALGAESLEAGGLFGETVIEVWSTLPGILISVVFATMFLGSRIPSPKSAVRLLGPQLSLGITFASGQYVVGILAVLLILGPLFNVGPEFAALLEIGFEGGHGTAAGLQSQFESLGFDEGYDLALSMATVGLVSGILFGVAAVNWAARKGVSTSLDAGQELSLDERIGYYAAVRDEDRPAAGRLTFRDSAVESFTIHLGVVGLAVLIGWLGLAAFQWVEEMLWIDTIEIFGHVPLFPLAMLGGVLVQMVLDRSETLHGLVNRGMMERIQGVSLDLLIIAALATLSLQAVADNLAPFAILAALGIVWNLVVLFVFAPKFIRTYWFERGIADYGQSQGVTATGLLLLRMADPKKETPAYQGFGYKQLVFEPFFGGGLVTALAIPFLIQGGPYPLLAIMGVLLIAAILAGYLYFGRSSRFDLGADGEPVEASRS</sequence>
<dbReference type="GO" id="GO:0016020">
    <property type="term" value="C:membrane"/>
    <property type="evidence" value="ECO:0007669"/>
    <property type="project" value="InterPro"/>
</dbReference>
<feature type="transmembrane region" description="Helical" evidence="1">
    <location>
        <begin position="431"/>
        <end position="451"/>
    </location>
</feature>
<evidence type="ECO:0000313" key="2">
    <source>
        <dbReference type="EMBL" id="SJN17571.1"/>
    </source>
</evidence>
<dbReference type="PANTHER" id="PTHR36178:SF1">
    <property type="entry name" value="SODIUM_GLUTAMATE SYMPORTER"/>
    <property type="match status" value="1"/>
</dbReference>
<gene>
    <name evidence="2" type="ORF">FM125_01505</name>
</gene>
<dbReference type="PANTHER" id="PTHR36178">
    <property type="entry name" value="SLR0625 PROTEIN"/>
    <property type="match status" value="1"/>
</dbReference>
<evidence type="ECO:0000256" key="1">
    <source>
        <dbReference type="SAM" id="Phobius"/>
    </source>
</evidence>
<feature type="transmembrane region" description="Helical" evidence="1">
    <location>
        <begin position="457"/>
        <end position="477"/>
    </location>
</feature>
<feature type="transmembrane region" description="Helical" evidence="1">
    <location>
        <begin position="128"/>
        <end position="150"/>
    </location>
</feature>
<dbReference type="AlphaFoldDB" id="A0A1R4ICF1"/>
<dbReference type="GO" id="GO:0015501">
    <property type="term" value="F:glutamate:sodium symporter activity"/>
    <property type="evidence" value="ECO:0007669"/>
    <property type="project" value="InterPro"/>
</dbReference>
<proteinExistence type="predicted"/>
<feature type="transmembrane region" description="Helical" evidence="1">
    <location>
        <begin position="15"/>
        <end position="33"/>
    </location>
</feature>
<protein>
    <submittedName>
        <fullName evidence="2">Sodium/glutamate symporter</fullName>
    </submittedName>
</protein>
<feature type="transmembrane region" description="Helical" evidence="1">
    <location>
        <begin position="362"/>
        <end position="381"/>
    </location>
</feature>
<keyword evidence="1" id="KW-0812">Transmembrane</keyword>
<feature type="transmembrane region" description="Helical" evidence="1">
    <location>
        <begin position="88"/>
        <end position="107"/>
    </location>
</feature>
<feature type="transmembrane region" description="Helical" evidence="1">
    <location>
        <begin position="260"/>
        <end position="283"/>
    </location>
</feature>
<evidence type="ECO:0000313" key="3">
    <source>
        <dbReference type="Proteomes" id="UP000196230"/>
    </source>
</evidence>